<comment type="caution">
    <text evidence="5">The sequence shown here is derived from an EMBL/GenBank/DDBJ whole genome shotgun (WGS) entry which is preliminary data.</text>
</comment>
<gene>
    <name evidence="5" type="ORF">K8W16_11925</name>
</gene>
<dbReference type="InterPro" id="IPR017900">
    <property type="entry name" value="4Fe4S_Fe_S_CS"/>
</dbReference>
<dbReference type="PROSITE" id="PS00198">
    <property type="entry name" value="4FE4S_FER_1"/>
    <property type="match status" value="1"/>
</dbReference>
<keyword evidence="3" id="KW-0411">Iron-sulfur</keyword>
<keyword evidence="1" id="KW-0479">Metal-binding</keyword>
<evidence type="ECO:0000256" key="2">
    <source>
        <dbReference type="ARBA" id="ARBA00023004"/>
    </source>
</evidence>
<dbReference type="RefSeq" id="WP_304124133.1">
    <property type="nucleotide sequence ID" value="NZ_DYZA01000244.1"/>
</dbReference>
<dbReference type="AlphaFoldDB" id="A0A921AXU7"/>
<dbReference type="Proteomes" id="UP000698963">
    <property type="component" value="Unassembled WGS sequence"/>
</dbReference>
<dbReference type="EMBL" id="DYZA01000244">
    <property type="protein sequence ID" value="HJD98337.1"/>
    <property type="molecule type" value="Genomic_DNA"/>
</dbReference>
<feature type="domain" description="4Fe-4S ferredoxin-type" evidence="4">
    <location>
        <begin position="192"/>
        <end position="221"/>
    </location>
</feature>
<evidence type="ECO:0000256" key="1">
    <source>
        <dbReference type="ARBA" id="ARBA00022723"/>
    </source>
</evidence>
<name>A0A921AXU7_9BACT</name>
<evidence type="ECO:0000256" key="3">
    <source>
        <dbReference type="ARBA" id="ARBA00023014"/>
    </source>
</evidence>
<dbReference type="Gene3D" id="2.30.110.10">
    <property type="entry name" value="Electron Transport, Fmn-binding Protein, Chain A"/>
    <property type="match status" value="1"/>
</dbReference>
<dbReference type="PROSITE" id="PS51379">
    <property type="entry name" value="4FE4S_FER_2"/>
    <property type="match status" value="2"/>
</dbReference>
<organism evidence="5 6">
    <name type="scientific">Mailhella massiliensis</name>
    <dbReference type="NCBI Taxonomy" id="1903261"/>
    <lineage>
        <taxon>Bacteria</taxon>
        <taxon>Pseudomonadati</taxon>
        <taxon>Thermodesulfobacteriota</taxon>
        <taxon>Desulfovibrionia</taxon>
        <taxon>Desulfovibrionales</taxon>
        <taxon>Desulfovibrionaceae</taxon>
        <taxon>Mailhella</taxon>
    </lineage>
</organism>
<feature type="domain" description="4Fe-4S ferredoxin-type" evidence="4">
    <location>
        <begin position="164"/>
        <end position="191"/>
    </location>
</feature>
<accession>A0A921AXU7</accession>
<dbReference type="InterPro" id="IPR012349">
    <property type="entry name" value="Split_barrel_FMN-bd"/>
</dbReference>
<evidence type="ECO:0000313" key="5">
    <source>
        <dbReference type="EMBL" id="HJD98337.1"/>
    </source>
</evidence>
<dbReference type="Gene3D" id="3.30.70.20">
    <property type="match status" value="1"/>
</dbReference>
<evidence type="ECO:0000259" key="4">
    <source>
        <dbReference type="PROSITE" id="PS51379"/>
    </source>
</evidence>
<reference evidence="5" key="2">
    <citation type="submission" date="2021-09" db="EMBL/GenBank/DDBJ databases">
        <authorList>
            <person name="Gilroy R."/>
        </authorList>
    </citation>
    <scope>NUCLEOTIDE SEQUENCE</scope>
    <source>
        <strain evidence="5">ChiGjej2B2-19336</strain>
    </source>
</reference>
<dbReference type="InterPro" id="IPR017896">
    <property type="entry name" value="4Fe4S_Fe-S-bd"/>
</dbReference>
<dbReference type="Pfam" id="PF01243">
    <property type="entry name" value="PNPOx_N"/>
    <property type="match status" value="1"/>
</dbReference>
<dbReference type="GO" id="GO:0046872">
    <property type="term" value="F:metal ion binding"/>
    <property type="evidence" value="ECO:0007669"/>
    <property type="project" value="UniProtKB-KW"/>
</dbReference>
<dbReference type="SUPFAM" id="SSF54862">
    <property type="entry name" value="4Fe-4S ferredoxins"/>
    <property type="match status" value="1"/>
</dbReference>
<protein>
    <submittedName>
        <fullName evidence="5">Pyridoxamine 5'-phosphate oxidase family protein</fullName>
    </submittedName>
</protein>
<sequence length="224" mass="25337">MDIREIFEHFDRIGSCVFATVGGEGPETRVAHFLACDEEGLYFMTMTTKPFYRQLKEGGRVSVCALSASPEIRQTEEGTLEMEPGYFIRVTGDVREVSMEEIKAKRDPAFAYCIEDQERYPAMTAFVLYRAWGEIYDYDFDMKHRDHKLERERFSFGGHPVEPAGLAISASCIGCGVCEKVCTFKVVRREGERFVIDGSRCDECGDCWVHCPAGAVRHKGLPQG</sequence>
<dbReference type="InterPro" id="IPR011576">
    <property type="entry name" value="Pyridox_Oxase_N"/>
</dbReference>
<proteinExistence type="predicted"/>
<dbReference type="GO" id="GO:0051536">
    <property type="term" value="F:iron-sulfur cluster binding"/>
    <property type="evidence" value="ECO:0007669"/>
    <property type="project" value="UniProtKB-KW"/>
</dbReference>
<dbReference type="Pfam" id="PF13187">
    <property type="entry name" value="Fer4_9"/>
    <property type="match status" value="1"/>
</dbReference>
<keyword evidence="2" id="KW-0408">Iron</keyword>
<reference evidence="5" key="1">
    <citation type="journal article" date="2021" name="PeerJ">
        <title>Extensive microbial diversity within the chicken gut microbiome revealed by metagenomics and culture.</title>
        <authorList>
            <person name="Gilroy R."/>
            <person name="Ravi A."/>
            <person name="Getino M."/>
            <person name="Pursley I."/>
            <person name="Horton D.L."/>
            <person name="Alikhan N.F."/>
            <person name="Baker D."/>
            <person name="Gharbi K."/>
            <person name="Hall N."/>
            <person name="Watson M."/>
            <person name="Adriaenssens E.M."/>
            <person name="Foster-Nyarko E."/>
            <person name="Jarju S."/>
            <person name="Secka A."/>
            <person name="Antonio M."/>
            <person name="Oren A."/>
            <person name="Chaudhuri R.R."/>
            <person name="La Ragione R."/>
            <person name="Hildebrand F."/>
            <person name="Pallen M.J."/>
        </authorList>
    </citation>
    <scope>NUCLEOTIDE SEQUENCE</scope>
    <source>
        <strain evidence="5">ChiGjej2B2-19336</strain>
    </source>
</reference>
<evidence type="ECO:0000313" key="6">
    <source>
        <dbReference type="Proteomes" id="UP000698963"/>
    </source>
</evidence>
<dbReference type="SUPFAM" id="SSF50475">
    <property type="entry name" value="FMN-binding split barrel"/>
    <property type="match status" value="1"/>
</dbReference>